<evidence type="ECO:0000313" key="3">
    <source>
        <dbReference type="EMBL" id="ADH92493.1"/>
    </source>
</evidence>
<dbReference type="GO" id="GO:0045004">
    <property type="term" value="P:DNA replication proofreading"/>
    <property type="evidence" value="ECO:0007669"/>
    <property type="project" value="TreeGrafter"/>
</dbReference>
<evidence type="ECO:0000259" key="2">
    <source>
        <dbReference type="SMART" id="SM00479"/>
    </source>
</evidence>
<dbReference type="OrthoDB" id="190275at2"/>
<dbReference type="HOGENOM" id="CLU_047806_7_3_11"/>
<keyword evidence="4" id="KW-1185">Reference proteome</keyword>
<dbReference type="FunFam" id="3.30.420.10:FF:000045">
    <property type="entry name" value="3'-5' exonuclease DinG"/>
    <property type="match status" value="1"/>
</dbReference>
<dbReference type="RefSeq" id="WP_013169991.1">
    <property type="nucleotide sequence ID" value="NC_014218.1"/>
</dbReference>
<dbReference type="InterPro" id="IPR006054">
    <property type="entry name" value="DnaQ"/>
</dbReference>
<protein>
    <submittedName>
        <fullName evidence="3">DNA polymerase III, epsilon subunit</fullName>
        <ecNumber evidence="3">2.7.7.7</ecNumber>
    </submittedName>
</protein>
<dbReference type="PANTHER" id="PTHR30231:SF41">
    <property type="entry name" value="DNA POLYMERASE III SUBUNIT EPSILON"/>
    <property type="match status" value="1"/>
</dbReference>
<keyword evidence="3" id="KW-0808">Transferase</keyword>
<dbReference type="KEGG" id="ahe:Arch_0761"/>
<dbReference type="SMART" id="SM00479">
    <property type="entry name" value="EXOIII"/>
    <property type="match status" value="1"/>
</dbReference>
<dbReference type="GO" id="GO:0008408">
    <property type="term" value="F:3'-5' exonuclease activity"/>
    <property type="evidence" value="ECO:0007669"/>
    <property type="project" value="TreeGrafter"/>
</dbReference>
<dbReference type="GO" id="GO:0005829">
    <property type="term" value="C:cytosol"/>
    <property type="evidence" value="ECO:0007669"/>
    <property type="project" value="TreeGrafter"/>
</dbReference>
<accession>D7BNJ4</accession>
<organism evidence="3 4">
    <name type="scientific">Arcanobacterium haemolyticum (strain ATCC 9345 / DSM 20595 / CCM 5947 / CCUG 17215 / LMG 16163 / NBRC 15585 / NCTC 8452 / 11018)</name>
    <dbReference type="NCBI Taxonomy" id="644284"/>
    <lineage>
        <taxon>Bacteria</taxon>
        <taxon>Bacillati</taxon>
        <taxon>Actinomycetota</taxon>
        <taxon>Actinomycetes</taxon>
        <taxon>Actinomycetales</taxon>
        <taxon>Actinomycetaceae</taxon>
        <taxon>Arcanobacterium</taxon>
    </lineage>
</organism>
<sequence length="200" mass="21900">MTYAVVDVETTGLDLATDRIIEIGIVLLSDSLEQSGYFHSLIDPQRSITAQHIHHISSAMVADAPSFALVAERVAKVLDGQIIVAHNAPFDLGFLNAEFARAQAGISIDRANAVCTLDQSRIYCPEGSHSLIGLAARLGIETPVAHRALADALTCTELFRHYHACESRGHRCVDHAVNRHGDVVTPCEWVWARPWHAHTH</sequence>
<dbReference type="PANTHER" id="PTHR30231">
    <property type="entry name" value="DNA POLYMERASE III SUBUNIT EPSILON"/>
    <property type="match status" value="1"/>
</dbReference>
<evidence type="ECO:0000313" key="4">
    <source>
        <dbReference type="Proteomes" id="UP000000376"/>
    </source>
</evidence>
<dbReference type="eggNOG" id="COG0847">
    <property type="taxonomic scope" value="Bacteria"/>
</dbReference>
<dbReference type="SUPFAM" id="SSF53098">
    <property type="entry name" value="Ribonuclease H-like"/>
    <property type="match status" value="1"/>
</dbReference>
<dbReference type="Gene3D" id="3.30.420.10">
    <property type="entry name" value="Ribonuclease H-like superfamily/Ribonuclease H"/>
    <property type="match status" value="1"/>
</dbReference>
<proteinExistence type="predicted"/>
<dbReference type="InterPro" id="IPR013520">
    <property type="entry name" value="Ribonucl_H"/>
</dbReference>
<dbReference type="CDD" id="cd06127">
    <property type="entry name" value="DEDDh"/>
    <property type="match status" value="1"/>
</dbReference>
<name>D7BNJ4_ARCHD</name>
<dbReference type="EC" id="2.7.7.7" evidence="3"/>
<keyword evidence="1" id="KW-0378">Hydrolase</keyword>
<keyword evidence="3" id="KW-0548">Nucleotidyltransferase</keyword>
<dbReference type="InterPro" id="IPR012337">
    <property type="entry name" value="RNaseH-like_sf"/>
</dbReference>
<keyword evidence="1" id="KW-0269">Exonuclease</keyword>
<dbReference type="InterPro" id="IPR036397">
    <property type="entry name" value="RNaseH_sf"/>
</dbReference>
<evidence type="ECO:0000256" key="1">
    <source>
        <dbReference type="ARBA" id="ARBA00022839"/>
    </source>
</evidence>
<reference evidence="3 4" key="1">
    <citation type="journal article" date="2010" name="Stand. Genomic Sci.">
        <title>Complete genome sequence of Arcanobacterium haemolyticum type strain (11018).</title>
        <authorList>
            <person name="Yasawong M."/>
            <person name="Teshima H."/>
            <person name="Lapidus A."/>
            <person name="Nolan M."/>
            <person name="Lucas S."/>
            <person name="Glavina Del Rio T."/>
            <person name="Tice H."/>
            <person name="Cheng J."/>
            <person name="Bruce D."/>
            <person name="Detter C."/>
            <person name="Tapia R."/>
            <person name="Han C."/>
            <person name="Goodwin L."/>
            <person name="Pitluck S."/>
            <person name="Liolios K."/>
            <person name="Ivanova N."/>
            <person name="Mavromatis K."/>
            <person name="Mikhailova N."/>
            <person name="Pati A."/>
            <person name="Chen A."/>
            <person name="Palaniappan K."/>
            <person name="Land M."/>
            <person name="Hauser L."/>
            <person name="Chang Y."/>
            <person name="Jeffries C."/>
            <person name="Rohde M."/>
            <person name="Sikorski J."/>
            <person name="Pukall R."/>
            <person name="Goker M."/>
            <person name="Woyke T."/>
            <person name="Bristow J."/>
            <person name="Eisen J."/>
            <person name="Markowitz V."/>
            <person name="Hugenholtz P."/>
            <person name="Kyrpides N."/>
            <person name="Klenk H."/>
        </authorList>
    </citation>
    <scope>NUCLEOTIDE SEQUENCE [LARGE SCALE GENOMIC DNA]</scope>
    <source>
        <strain evidence="4">ATCC 9345 / DSM 20595 / CCUG 17215 / LMG 16163 / NBRC 15585 / NCTC 8452 / 11018</strain>
    </source>
</reference>
<dbReference type="Pfam" id="PF00929">
    <property type="entry name" value="RNase_T"/>
    <property type="match status" value="1"/>
</dbReference>
<dbReference type="NCBIfam" id="TIGR00573">
    <property type="entry name" value="dnaq"/>
    <property type="match status" value="1"/>
</dbReference>
<dbReference type="EMBL" id="CP002045">
    <property type="protein sequence ID" value="ADH92493.1"/>
    <property type="molecule type" value="Genomic_DNA"/>
</dbReference>
<keyword evidence="1" id="KW-0540">Nuclease</keyword>
<gene>
    <name evidence="3" type="ordered locus">Arch_0761</name>
</gene>
<dbReference type="GO" id="GO:0003677">
    <property type="term" value="F:DNA binding"/>
    <property type="evidence" value="ECO:0007669"/>
    <property type="project" value="InterPro"/>
</dbReference>
<feature type="domain" description="Exonuclease" evidence="2">
    <location>
        <begin position="2"/>
        <end position="168"/>
    </location>
</feature>
<dbReference type="GO" id="GO:0003887">
    <property type="term" value="F:DNA-directed DNA polymerase activity"/>
    <property type="evidence" value="ECO:0007669"/>
    <property type="project" value="UniProtKB-EC"/>
</dbReference>
<dbReference type="AlphaFoldDB" id="D7BNJ4"/>
<dbReference type="STRING" id="644284.Arch_0761"/>
<dbReference type="Proteomes" id="UP000000376">
    <property type="component" value="Chromosome"/>
</dbReference>